<proteinExistence type="predicted"/>
<keyword evidence="2" id="KW-1185">Reference proteome</keyword>
<protein>
    <submittedName>
        <fullName evidence="1">Uncharacterized protein</fullName>
    </submittedName>
</protein>
<accession>A0ACC1MX10</accession>
<name>A0ACC1MX10_9APHY</name>
<reference evidence="1" key="1">
    <citation type="submission" date="2022-08" db="EMBL/GenBank/DDBJ databases">
        <title>Genome Sequence of Pycnoporus sanguineus.</title>
        <authorList>
            <person name="Buettner E."/>
        </authorList>
    </citation>
    <scope>NUCLEOTIDE SEQUENCE</scope>
    <source>
        <strain evidence="1">CG-C14</strain>
    </source>
</reference>
<sequence>MVEQAIRAAWTPSVRSPITARLDHDSILQPVFSLPPPSSPITFAIPASPSAVVPDTPYHTTLSQPTFWEHLYAFLLKEFSHPSDAATAWEDFFCASKGNLSVSEIAKIRDAVGVIGMAGT</sequence>
<gene>
    <name evidence="1" type="ORF">NUW54_g12523</name>
</gene>
<organism evidence="1 2">
    <name type="scientific">Trametes sanguinea</name>
    <dbReference type="NCBI Taxonomy" id="158606"/>
    <lineage>
        <taxon>Eukaryota</taxon>
        <taxon>Fungi</taxon>
        <taxon>Dikarya</taxon>
        <taxon>Basidiomycota</taxon>
        <taxon>Agaricomycotina</taxon>
        <taxon>Agaricomycetes</taxon>
        <taxon>Polyporales</taxon>
        <taxon>Polyporaceae</taxon>
        <taxon>Trametes</taxon>
    </lineage>
</organism>
<evidence type="ECO:0000313" key="2">
    <source>
        <dbReference type="Proteomes" id="UP001144978"/>
    </source>
</evidence>
<dbReference type="Proteomes" id="UP001144978">
    <property type="component" value="Unassembled WGS sequence"/>
</dbReference>
<dbReference type="EMBL" id="JANSHE010005367">
    <property type="protein sequence ID" value="KAJ2971354.1"/>
    <property type="molecule type" value="Genomic_DNA"/>
</dbReference>
<comment type="caution">
    <text evidence="1">The sequence shown here is derived from an EMBL/GenBank/DDBJ whole genome shotgun (WGS) entry which is preliminary data.</text>
</comment>
<evidence type="ECO:0000313" key="1">
    <source>
        <dbReference type="EMBL" id="KAJ2971354.1"/>
    </source>
</evidence>